<dbReference type="Pfam" id="PF12174">
    <property type="entry name" value="RST"/>
    <property type="match status" value="1"/>
</dbReference>
<dbReference type="GO" id="GO:0006367">
    <property type="term" value="P:transcription initiation at RNA polymerase II promoter"/>
    <property type="evidence" value="ECO:0007669"/>
    <property type="project" value="TreeGrafter"/>
</dbReference>
<dbReference type="GO" id="GO:0003677">
    <property type="term" value="F:DNA binding"/>
    <property type="evidence" value="ECO:0007669"/>
    <property type="project" value="TreeGrafter"/>
</dbReference>
<dbReference type="InterPro" id="IPR022003">
    <property type="entry name" value="RST"/>
</dbReference>
<evidence type="ECO:0000256" key="5">
    <source>
        <dbReference type="ARBA" id="ARBA00023242"/>
    </source>
</evidence>
<feature type="compositionally biased region" description="Basic and acidic residues" evidence="7">
    <location>
        <begin position="747"/>
        <end position="768"/>
    </location>
</feature>
<dbReference type="GO" id="GO:0046982">
    <property type="term" value="F:protein heterodimerization activity"/>
    <property type="evidence" value="ECO:0007669"/>
    <property type="project" value="InterPro"/>
</dbReference>
<evidence type="ECO:0000313" key="10">
    <source>
        <dbReference type="Proteomes" id="UP000249390"/>
    </source>
</evidence>
<name>A0A328DP41_9ASTE</name>
<dbReference type="PANTHER" id="PTHR15138">
    <property type="entry name" value="TRANSCRIPTION INITIATION FACTOR TFIID SUBUNIT 4"/>
    <property type="match status" value="1"/>
</dbReference>
<feature type="region of interest" description="Disordered" evidence="7">
    <location>
        <begin position="466"/>
        <end position="498"/>
    </location>
</feature>
<proteinExistence type="inferred from homology"/>
<feature type="compositionally biased region" description="Basic and acidic residues" evidence="7">
    <location>
        <begin position="102"/>
        <end position="111"/>
    </location>
</feature>
<feature type="region of interest" description="Disordered" evidence="7">
    <location>
        <begin position="417"/>
        <end position="452"/>
    </location>
</feature>
<dbReference type="Pfam" id="PF05236">
    <property type="entry name" value="TAF4"/>
    <property type="match status" value="1"/>
</dbReference>
<dbReference type="GO" id="GO:0016251">
    <property type="term" value="F:RNA polymerase II general transcription initiation factor activity"/>
    <property type="evidence" value="ECO:0007669"/>
    <property type="project" value="TreeGrafter"/>
</dbReference>
<dbReference type="PANTHER" id="PTHR15138:SF14">
    <property type="entry name" value="TRANSCRIPTION INITIATION FACTOR TFIID SUBUNIT 4"/>
    <property type="match status" value="1"/>
</dbReference>
<feature type="compositionally biased region" description="Basic and acidic residues" evidence="7">
    <location>
        <begin position="826"/>
        <end position="837"/>
    </location>
</feature>
<reference evidence="9 10" key="1">
    <citation type="submission" date="2018-06" db="EMBL/GenBank/DDBJ databases">
        <title>The Genome of Cuscuta australis (Dodder) Provides Insight into the Evolution of Plant Parasitism.</title>
        <authorList>
            <person name="Liu H."/>
        </authorList>
    </citation>
    <scope>NUCLEOTIDE SEQUENCE [LARGE SCALE GENOMIC DNA]</scope>
    <source>
        <strain evidence="10">cv. Yunnan</strain>
        <tissue evidence="9">Vines</tissue>
    </source>
</reference>
<feature type="region of interest" description="Disordered" evidence="7">
    <location>
        <begin position="799"/>
        <end position="858"/>
    </location>
</feature>
<feature type="compositionally biased region" description="Polar residues" evidence="7">
    <location>
        <begin position="50"/>
        <end position="77"/>
    </location>
</feature>
<evidence type="ECO:0000313" key="9">
    <source>
        <dbReference type="EMBL" id="RAL47236.1"/>
    </source>
</evidence>
<feature type="compositionally biased region" description="Polar residues" evidence="7">
    <location>
        <begin position="429"/>
        <end position="447"/>
    </location>
</feature>
<gene>
    <name evidence="9" type="ORF">DM860_013201</name>
</gene>
<evidence type="ECO:0000256" key="4">
    <source>
        <dbReference type="ARBA" id="ARBA00023163"/>
    </source>
</evidence>
<sequence length="905" mass="99832">MDPSIMKLLEEDEDETMHSGADVEAFTAALNRHIKGGDGSLSQPAGGGNSHSSNQFVDWKSTNHSENTSSPSLQDSNVTLQQSYNNNNSSEMELTQMGQDAENQHQNDSSKDAGQLSTHEQPMQSSDKNAVPMLEHSRTQNPDPQYLKVNTQQPTCTAITGQHSMPVGTSSQQQKMTSQTEMVSMTGSQSAGNVHQPGKQVPFAMLFPHIQPLLDKDRAMQLQTLYHRLRKNEITKDGFVKHMRNLIGDQMLKMAVFKFQSQAAREAQYGQANQFPPVSQVSMQQHMQSTSNDSSNLVMNSNAQKLLEGDHHTDLHGLPGGQVSTSNLAAIKQEREHPTFPMQGLNNHQQKHFHYPQASFSSFGHMGNNFHPYPPTNTLSMPTPIKSQPQNHHIRPTQLGPGSQTMNMTTTPKFERQNSLGEQRRPAAQMTSSISQQGSPHWQSAGNNERRSILPSPMINAKAEPTDQLHDQQLKSQLSSPSFTPAQNEPGASTLGTLNDETYVQPSTAGFLTAGQRVAQTSGPMSTPSHVDTNNSIHSNALAVTSPSGPGNSAKNLSKKPSIGQKKPLEVLGSSPPPSGKKQKVSGGFSDQSIEQLNDVTAVSGVNLREEEEQLFSGPKEDSRVSEASRRAVQEEEEQLILQKIPLQKKLTEIMGKSGLMKMSNDVERCLSLCVEERLRALISTIIRLSKQRADIEKTRHRTIVTSDVRQQIMAMNRKAREEWEKKQAETDKHQDTNEPDGSTTAESDKDRDDGQAKSLKVNKEDDDKMRTTAANVAARAAVGGDDMWTKWQLMAEQAKQKRDAASGSHHSKDFSQRSLSSSSRNPRDLQDVERRNSSTSVITQASEDRSGGRNQIVPQTRVGCCSITVKDVISVLEREPQMSKSTLVYRLYERIPSDASSADE</sequence>
<keyword evidence="10" id="KW-1185">Reference proteome</keyword>
<feature type="region of interest" description="Disordered" evidence="7">
    <location>
        <begin position="34"/>
        <end position="77"/>
    </location>
</feature>
<feature type="compositionally biased region" description="Polar residues" evidence="7">
    <location>
        <begin position="540"/>
        <end position="556"/>
    </location>
</feature>
<keyword evidence="4" id="KW-0804">Transcription</keyword>
<dbReference type="GO" id="GO:0005669">
    <property type="term" value="C:transcription factor TFIID complex"/>
    <property type="evidence" value="ECO:0007669"/>
    <property type="project" value="InterPro"/>
</dbReference>
<dbReference type="EMBL" id="NQVE01000115">
    <property type="protein sequence ID" value="RAL47236.1"/>
    <property type="molecule type" value="Genomic_DNA"/>
</dbReference>
<feature type="region of interest" description="Disordered" evidence="7">
    <location>
        <begin position="90"/>
        <end position="148"/>
    </location>
</feature>
<dbReference type="Proteomes" id="UP000249390">
    <property type="component" value="Unassembled WGS sequence"/>
</dbReference>
<comment type="subcellular location">
    <subcellularLocation>
        <location evidence="1">Nucleus</location>
    </subcellularLocation>
</comment>
<evidence type="ECO:0000256" key="3">
    <source>
        <dbReference type="ARBA" id="ARBA00023015"/>
    </source>
</evidence>
<dbReference type="FunFam" id="1.10.20.10:FF:000015">
    <property type="entry name" value="Transcription initiation factor TFIID subunit 4B"/>
    <property type="match status" value="1"/>
</dbReference>
<evidence type="ECO:0000256" key="6">
    <source>
        <dbReference type="ARBA" id="ARBA00058775"/>
    </source>
</evidence>
<organism evidence="9 10">
    <name type="scientific">Cuscuta australis</name>
    <dbReference type="NCBI Taxonomy" id="267555"/>
    <lineage>
        <taxon>Eukaryota</taxon>
        <taxon>Viridiplantae</taxon>
        <taxon>Streptophyta</taxon>
        <taxon>Embryophyta</taxon>
        <taxon>Tracheophyta</taxon>
        <taxon>Spermatophyta</taxon>
        <taxon>Magnoliopsida</taxon>
        <taxon>eudicotyledons</taxon>
        <taxon>Gunneridae</taxon>
        <taxon>Pentapetalae</taxon>
        <taxon>asterids</taxon>
        <taxon>lamiids</taxon>
        <taxon>Solanales</taxon>
        <taxon>Convolvulaceae</taxon>
        <taxon>Cuscuteae</taxon>
        <taxon>Cuscuta</taxon>
        <taxon>Cuscuta subgen. Grammica</taxon>
        <taxon>Cuscuta sect. Cleistogrammica</taxon>
    </lineage>
</organism>
<feature type="region of interest" description="Disordered" evidence="7">
    <location>
        <begin position="719"/>
        <end position="768"/>
    </location>
</feature>
<accession>A0A328DP41</accession>
<keyword evidence="5" id="KW-0539">Nucleus</keyword>
<feature type="region of interest" description="Disordered" evidence="7">
    <location>
        <begin position="387"/>
        <end position="406"/>
    </location>
</feature>
<dbReference type="Gene3D" id="1.10.20.10">
    <property type="entry name" value="Histone, subunit A"/>
    <property type="match status" value="1"/>
</dbReference>
<feature type="compositionally biased region" description="Polar residues" evidence="7">
    <location>
        <begin position="115"/>
        <end position="128"/>
    </location>
</feature>
<feature type="compositionally biased region" description="Basic and acidic residues" evidence="7">
    <location>
        <begin position="719"/>
        <end position="737"/>
    </location>
</feature>
<dbReference type="PROSITE" id="PS51879">
    <property type="entry name" value="RST"/>
    <property type="match status" value="1"/>
</dbReference>
<feature type="compositionally biased region" description="Polar residues" evidence="7">
    <location>
        <begin position="474"/>
        <end position="498"/>
    </location>
</feature>
<feature type="compositionally biased region" description="Polar residues" evidence="7">
    <location>
        <begin position="139"/>
        <end position="148"/>
    </location>
</feature>
<evidence type="ECO:0000256" key="7">
    <source>
        <dbReference type="SAM" id="MobiDB-lite"/>
    </source>
</evidence>
<keyword evidence="3" id="KW-0805">Transcription regulation</keyword>
<feature type="region of interest" description="Disordered" evidence="7">
    <location>
        <begin position="540"/>
        <end position="591"/>
    </location>
</feature>
<comment type="caution">
    <text evidence="9">The sequence shown here is derived from an EMBL/GenBank/DDBJ whole genome shotgun (WGS) entry which is preliminary data.</text>
</comment>
<dbReference type="InterPro" id="IPR007900">
    <property type="entry name" value="TAF4_C"/>
</dbReference>
<feature type="compositionally biased region" description="Basic and acidic residues" evidence="7">
    <location>
        <begin position="799"/>
        <end position="816"/>
    </location>
</feature>
<dbReference type="AlphaFoldDB" id="A0A328DP41"/>
<dbReference type="InterPro" id="IPR009072">
    <property type="entry name" value="Histone-fold"/>
</dbReference>
<dbReference type="InterPro" id="IPR045144">
    <property type="entry name" value="TAF4"/>
</dbReference>
<dbReference type="CDD" id="cd08045">
    <property type="entry name" value="HFD_TAF4"/>
    <property type="match status" value="1"/>
</dbReference>
<comment type="function">
    <text evidence="6">TAFs are components of the transcription factor IID (TFIID) complex that is essential for mediating regulation of RNA polymerase transcription.</text>
</comment>
<protein>
    <recommendedName>
        <fullName evidence="8">RST domain-containing protein</fullName>
    </recommendedName>
</protein>
<evidence type="ECO:0000256" key="1">
    <source>
        <dbReference type="ARBA" id="ARBA00004123"/>
    </source>
</evidence>
<evidence type="ECO:0000256" key="2">
    <source>
        <dbReference type="ARBA" id="ARBA00006178"/>
    </source>
</evidence>
<evidence type="ECO:0000259" key="8">
    <source>
        <dbReference type="PROSITE" id="PS51879"/>
    </source>
</evidence>
<comment type="similarity">
    <text evidence="2">Belongs to the TAF4 family.</text>
</comment>
<feature type="domain" description="RST" evidence="8">
    <location>
        <begin position="194"/>
        <end position="265"/>
    </location>
</feature>